<keyword evidence="6" id="KW-1185">Reference proteome</keyword>
<dbReference type="PANTHER" id="PTHR46066">
    <property type="entry name" value="CHITINASE DOMAIN-CONTAINING PROTEIN 1 FAMILY MEMBER"/>
    <property type="match status" value="1"/>
</dbReference>
<dbReference type="Gene3D" id="3.20.20.80">
    <property type="entry name" value="Glycosidases"/>
    <property type="match status" value="1"/>
</dbReference>
<dbReference type="InterPro" id="IPR001223">
    <property type="entry name" value="Glyco_hydro18_cat"/>
</dbReference>
<evidence type="ECO:0000259" key="3">
    <source>
        <dbReference type="PROSITE" id="PS51272"/>
    </source>
</evidence>
<name>A0A926DEE5_9FIRM</name>
<dbReference type="InterPro" id="IPR011583">
    <property type="entry name" value="Chitinase_II/V-like_cat"/>
</dbReference>
<dbReference type="PANTHER" id="PTHR46066:SF2">
    <property type="entry name" value="CHITINASE DOMAIN-CONTAINING PROTEIN 1"/>
    <property type="match status" value="1"/>
</dbReference>
<feature type="domain" description="SLH" evidence="3">
    <location>
        <begin position="98"/>
        <end position="160"/>
    </location>
</feature>
<gene>
    <name evidence="5" type="ORF">H8695_08315</name>
</gene>
<organism evidence="5 6">
    <name type="scientific">Feifania hominis</name>
    <dbReference type="NCBI Taxonomy" id="2763660"/>
    <lineage>
        <taxon>Bacteria</taxon>
        <taxon>Bacillati</taxon>
        <taxon>Bacillota</taxon>
        <taxon>Clostridia</taxon>
        <taxon>Eubacteriales</taxon>
        <taxon>Feifaniaceae</taxon>
        <taxon>Feifania</taxon>
    </lineage>
</organism>
<dbReference type="Pfam" id="PF00395">
    <property type="entry name" value="SLH"/>
    <property type="match status" value="2"/>
</dbReference>
<dbReference type="InterPro" id="IPR017853">
    <property type="entry name" value="GH"/>
</dbReference>
<feature type="chain" id="PRO_5037065395" evidence="2">
    <location>
        <begin position="27"/>
        <end position="586"/>
    </location>
</feature>
<evidence type="ECO:0000256" key="1">
    <source>
        <dbReference type="ARBA" id="ARBA00022737"/>
    </source>
</evidence>
<accession>A0A926DEE5</accession>
<dbReference type="InterPro" id="IPR029070">
    <property type="entry name" value="Chitinase_insertion_sf"/>
</dbReference>
<evidence type="ECO:0000256" key="2">
    <source>
        <dbReference type="SAM" id="SignalP"/>
    </source>
</evidence>
<dbReference type="SMART" id="SM00636">
    <property type="entry name" value="Glyco_18"/>
    <property type="match status" value="1"/>
</dbReference>
<dbReference type="PROSITE" id="PS51910">
    <property type="entry name" value="GH18_2"/>
    <property type="match status" value="1"/>
</dbReference>
<dbReference type="PROSITE" id="PS51272">
    <property type="entry name" value="SLH"/>
    <property type="match status" value="2"/>
</dbReference>
<dbReference type="InterPro" id="IPR001119">
    <property type="entry name" value="SLH_dom"/>
</dbReference>
<evidence type="ECO:0000259" key="4">
    <source>
        <dbReference type="PROSITE" id="PS51910"/>
    </source>
</evidence>
<feature type="signal peptide" evidence="2">
    <location>
        <begin position="1"/>
        <end position="26"/>
    </location>
</feature>
<feature type="domain" description="SLH" evidence="3">
    <location>
        <begin position="35"/>
        <end position="97"/>
    </location>
</feature>
<proteinExistence type="predicted"/>
<dbReference type="GO" id="GO:0008061">
    <property type="term" value="F:chitin binding"/>
    <property type="evidence" value="ECO:0007669"/>
    <property type="project" value="InterPro"/>
</dbReference>
<dbReference type="GO" id="GO:0005975">
    <property type="term" value="P:carbohydrate metabolic process"/>
    <property type="evidence" value="ECO:0007669"/>
    <property type="project" value="InterPro"/>
</dbReference>
<dbReference type="RefSeq" id="WP_249300522.1">
    <property type="nucleotide sequence ID" value="NZ_JACRSP010000003.1"/>
</dbReference>
<reference evidence="5" key="1">
    <citation type="submission" date="2020-08" db="EMBL/GenBank/DDBJ databases">
        <title>Genome public.</title>
        <authorList>
            <person name="Liu C."/>
            <person name="Sun Q."/>
        </authorList>
    </citation>
    <scope>NUCLEOTIDE SEQUENCE</scope>
    <source>
        <strain evidence="5">BX7</strain>
    </source>
</reference>
<dbReference type="EMBL" id="JACRSP010000003">
    <property type="protein sequence ID" value="MBC8536686.1"/>
    <property type="molecule type" value="Genomic_DNA"/>
</dbReference>
<dbReference type="SUPFAM" id="SSF51445">
    <property type="entry name" value="(Trans)glycosidases"/>
    <property type="match status" value="1"/>
</dbReference>
<sequence length="586" mass="63917">MKRRLFSLCLALCLVAGLLPPLGALAVDTDEPPVAESSYRDVPAGNWAVDVIERATALGIVNGVDSEAQLFGFGQNVKRSEFVAMLTRLFGWEREIVVTPSFADCRPTSWYYDDVETAVAHGAVLRDSTSFRPEEYITREEMAVMLVRALGYETLAGNAVSFGHPFTDVTNYPGHITLAYDFGIINGVTPTTFQPAGYARREEAAAMAVRLYDRTHSNTEWLHAFYALSSYSQRELIADLDAVSFGWSRLEFSAADGVSLNTTTKNSNEFAVPAAADTAVDLAAGAGALANLSVYMSAGTKVTLEDGSASNPCAAILLSAERRTEAVDAILSELGRRTAAGAPYYGGVTIDFELMKGSALKEGFTLFLQELHAALEPGDLQLTVAVHPVWKNNLAYYDAYDYPAIGAVADRIILMAHDYAADTLSSSLMAAGYTTTPVTPFDDVYYALKAITDPQTGVGADNISKVALAVSIDSTGWMLQNGKVIRNTAMHPTAANLYARLISSNTQMNYSERYRNPYITYYDSTDSTDNLVWYEDSRSVSDKLALARMFGVTGVSVWRLGLVPQYEDPASRPIYYNIWQTILETK</sequence>
<keyword evidence="2" id="KW-0732">Signal</keyword>
<feature type="domain" description="GH18" evidence="4">
    <location>
        <begin position="212"/>
        <end position="581"/>
    </location>
</feature>
<dbReference type="AlphaFoldDB" id="A0A926DEE5"/>
<comment type="caution">
    <text evidence="5">The sequence shown here is derived from an EMBL/GenBank/DDBJ whole genome shotgun (WGS) entry which is preliminary data.</text>
</comment>
<evidence type="ECO:0000313" key="6">
    <source>
        <dbReference type="Proteomes" id="UP000620366"/>
    </source>
</evidence>
<keyword evidence="1" id="KW-0677">Repeat</keyword>
<dbReference type="Proteomes" id="UP000620366">
    <property type="component" value="Unassembled WGS sequence"/>
</dbReference>
<evidence type="ECO:0000313" key="5">
    <source>
        <dbReference type="EMBL" id="MBC8536686.1"/>
    </source>
</evidence>
<dbReference type="Pfam" id="PF00704">
    <property type="entry name" value="Glyco_hydro_18"/>
    <property type="match status" value="1"/>
</dbReference>
<protein>
    <submittedName>
        <fullName evidence="5">S-layer homology domain-containing protein</fullName>
    </submittedName>
</protein>
<dbReference type="Gene3D" id="3.10.50.10">
    <property type="match status" value="1"/>
</dbReference>